<feature type="active site" description="Proton donor" evidence="2">
    <location>
        <position position="36"/>
    </location>
</feature>
<comment type="similarity">
    <text evidence="2">Belongs to the 2H phosphoesterase superfamily. ThpR family.</text>
</comment>
<organism evidence="3 4">
    <name type="scientific">Palleronia marisminoris</name>
    <dbReference type="NCBI Taxonomy" id="315423"/>
    <lineage>
        <taxon>Bacteria</taxon>
        <taxon>Pseudomonadati</taxon>
        <taxon>Pseudomonadota</taxon>
        <taxon>Alphaproteobacteria</taxon>
        <taxon>Rhodobacterales</taxon>
        <taxon>Roseobacteraceae</taxon>
        <taxon>Palleronia</taxon>
    </lineage>
</organism>
<feature type="short sequence motif" description="HXTX 2" evidence="2">
    <location>
        <begin position="119"/>
        <end position="122"/>
    </location>
</feature>
<dbReference type="GO" id="GO:0016874">
    <property type="term" value="F:ligase activity"/>
    <property type="evidence" value="ECO:0007669"/>
    <property type="project" value="UniProtKB-KW"/>
</dbReference>
<keyword evidence="1 2" id="KW-0378">Hydrolase</keyword>
<sequence length="180" mass="19772">MRAFLALTPPDALVDALSALLSALNCGRHVDDDDLHLTLAFFPEVTLAELEELNLTLEMMRPGAVPLHVTGLGTFGSSDPRSLHAAVAPDPALMYLQKKVETAARRSGIDLPHRRFVPHITLARFPNRMPPEDHARIGRFLEARGNFRFDPVAVDEVALIQSTLGPDGARYDLLESYPIA</sequence>
<keyword evidence="4" id="KW-1185">Reference proteome</keyword>
<reference evidence="3 4" key="1">
    <citation type="submission" date="2017-03" db="EMBL/GenBank/DDBJ databases">
        <authorList>
            <person name="Afonso C.L."/>
            <person name="Miller P.J."/>
            <person name="Scott M.A."/>
            <person name="Spackman E."/>
            <person name="Goraichik I."/>
            <person name="Dimitrov K.M."/>
            <person name="Suarez D.L."/>
            <person name="Swayne D.E."/>
        </authorList>
    </citation>
    <scope>NUCLEOTIDE SEQUENCE [LARGE SCALE GENOMIC DNA]</scope>
    <source>
        <strain evidence="3 4">CECT 7066</strain>
    </source>
</reference>
<dbReference type="GO" id="GO:0004113">
    <property type="term" value="F:2',3'-cyclic-nucleotide 3'-phosphodiesterase activity"/>
    <property type="evidence" value="ECO:0007669"/>
    <property type="project" value="InterPro"/>
</dbReference>
<feature type="short sequence motif" description="HXTX 1" evidence="2">
    <location>
        <begin position="36"/>
        <end position="39"/>
    </location>
</feature>
<protein>
    <recommendedName>
        <fullName evidence="2">RNA 2',3'-cyclic phosphodiesterase</fullName>
        <shortName evidence="2">RNA 2',3'-CPDase</shortName>
        <ecNumber evidence="2">3.1.4.58</ecNumber>
    </recommendedName>
</protein>
<dbReference type="AlphaFoldDB" id="A0A1Y5RSD6"/>
<dbReference type="PANTHER" id="PTHR35561:SF1">
    <property type="entry name" value="RNA 2',3'-CYCLIC PHOSPHODIESTERASE"/>
    <property type="match status" value="1"/>
</dbReference>
<dbReference type="GO" id="GO:0008664">
    <property type="term" value="F:RNA 2',3'-cyclic 3'-phosphodiesterase activity"/>
    <property type="evidence" value="ECO:0007669"/>
    <property type="project" value="UniProtKB-EC"/>
</dbReference>
<dbReference type="SUPFAM" id="SSF55144">
    <property type="entry name" value="LigT-like"/>
    <property type="match status" value="1"/>
</dbReference>
<evidence type="ECO:0000313" key="3">
    <source>
        <dbReference type="EMBL" id="SLN24282.1"/>
    </source>
</evidence>
<evidence type="ECO:0000256" key="2">
    <source>
        <dbReference type="HAMAP-Rule" id="MF_01940"/>
    </source>
</evidence>
<dbReference type="RefSeq" id="WP_085852897.1">
    <property type="nucleotide sequence ID" value="NZ_FOPF01000002.1"/>
</dbReference>
<name>A0A1Y5RSD6_9RHOB</name>
<evidence type="ECO:0000256" key="1">
    <source>
        <dbReference type="ARBA" id="ARBA00022801"/>
    </source>
</evidence>
<gene>
    <name evidence="3" type="ORF">PAM7066_00856</name>
</gene>
<feature type="active site" description="Proton acceptor" evidence="2">
    <location>
        <position position="119"/>
    </location>
</feature>
<dbReference type="HAMAP" id="MF_01940">
    <property type="entry name" value="RNA_CPDase"/>
    <property type="match status" value="1"/>
</dbReference>
<proteinExistence type="inferred from homology"/>
<dbReference type="PANTHER" id="PTHR35561">
    <property type="entry name" value="RNA 2',3'-CYCLIC PHOSPHODIESTERASE"/>
    <property type="match status" value="1"/>
</dbReference>
<dbReference type="NCBIfam" id="TIGR02258">
    <property type="entry name" value="2_5_ligase"/>
    <property type="match status" value="1"/>
</dbReference>
<dbReference type="InterPro" id="IPR009097">
    <property type="entry name" value="Cyclic_Pdiesterase"/>
</dbReference>
<dbReference type="OrthoDB" id="9793819at2"/>
<dbReference type="Pfam" id="PF13563">
    <property type="entry name" value="2_5_RNA_ligase2"/>
    <property type="match status" value="1"/>
</dbReference>
<keyword evidence="3" id="KW-0436">Ligase</keyword>
<dbReference type="InterPro" id="IPR004175">
    <property type="entry name" value="RNA_CPDase"/>
</dbReference>
<dbReference type="Gene3D" id="3.90.1140.10">
    <property type="entry name" value="Cyclic phosphodiesterase"/>
    <property type="match status" value="1"/>
</dbReference>
<dbReference type="Proteomes" id="UP000193870">
    <property type="component" value="Unassembled WGS sequence"/>
</dbReference>
<accession>A0A1Y5RSD6</accession>
<dbReference type="EC" id="3.1.4.58" evidence="2"/>
<dbReference type="EMBL" id="FWFV01000002">
    <property type="protein sequence ID" value="SLN24282.1"/>
    <property type="molecule type" value="Genomic_DNA"/>
</dbReference>
<dbReference type="STRING" id="315423.SAMN04488020_102425"/>
<comment type="catalytic activity">
    <reaction evidence="2">
        <text>a 3'-end 2',3'-cyclophospho-ribonucleotide-RNA + H2O = a 3'-end 2'-phospho-ribonucleotide-RNA + H(+)</text>
        <dbReference type="Rhea" id="RHEA:11828"/>
        <dbReference type="Rhea" id="RHEA-COMP:10464"/>
        <dbReference type="Rhea" id="RHEA-COMP:17353"/>
        <dbReference type="ChEBI" id="CHEBI:15377"/>
        <dbReference type="ChEBI" id="CHEBI:15378"/>
        <dbReference type="ChEBI" id="CHEBI:83064"/>
        <dbReference type="ChEBI" id="CHEBI:173113"/>
        <dbReference type="EC" id="3.1.4.58"/>
    </reaction>
</comment>
<evidence type="ECO:0000313" key="4">
    <source>
        <dbReference type="Proteomes" id="UP000193870"/>
    </source>
</evidence>
<comment type="function">
    <text evidence="2">Hydrolyzes RNA 2',3'-cyclic phosphodiester to an RNA 2'-phosphomonoester.</text>
</comment>